<feature type="compositionally biased region" description="Polar residues" evidence="1">
    <location>
        <begin position="23"/>
        <end position="40"/>
    </location>
</feature>
<feature type="region of interest" description="Disordered" evidence="1">
    <location>
        <begin position="23"/>
        <end position="51"/>
    </location>
</feature>
<protein>
    <submittedName>
        <fullName evidence="2">Uncharacterized protein</fullName>
    </submittedName>
</protein>
<sequence length="109" mass="12166">MSGLELHAFIVLTWEALTMTKNANHSTLSQPSATPATQPSQPKPKQKRCPNQPSVLLAQFNWSRNDSAKTWLLIDLMEKPENFKVLFGTKPGENSSGESKNAVFQRIAR</sequence>
<organism evidence="2 3">
    <name type="scientific">Marasmius tenuissimus</name>
    <dbReference type="NCBI Taxonomy" id="585030"/>
    <lineage>
        <taxon>Eukaryota</taxon>
        <taxon>Fungi</taxon>
        <taxon>Dikarya</taxon>
        <taxon>Basidiomycota</taxon>
        <taxon>Agaricomycotina</taxon>
        <taxon>Agaricomycetes</taxon>
        <taxon>Agaricomycetidae</taxon>
        <taxon>Agaricales</taxon>
        <taxon>Marasmiineae</taxon>
        <taxon>Marasmiaceae</taxon>
        <taxon>Marasmius</taxon>
    </lineage>
</organism>
<feature type="non-terminal residue" evidence="2">
    <location>
        <position position="109"/>
    </location>
</feature>
<evidence type="ECO:0000313" key="3">
    <source>
        <dbReference type="Proteomes" id="UP001437256"/>
    </source>
</evidence>
<keyword evidence="3" id="KW-1185">Reference proteome</keyword>
<evidence type="ECO:0000256" key="1">
    <source>
        <dbReference type="SAM" id="MobiDB-lite"/>
    </source>
</evidence>
<dbReference type="EMBL" id="JBBXMP010000440">
    <property type="protein sequence ID" value="KAL0057769.1"/>
    <property type="molecule type" value="Genomic_DNA"/>
</dbReference>
<reference evidence="2 3" key="1">
    <citation type="submission" date="2024-05" db="EMBL/GenBank/DDBJ databases">
        <title>A draft genome resource for the thread blight pathogen Marasmius tenuissimus strain MS-2.</title>
        <authorList>
            <person name="Yulfo-Soto G.E."/>
            <person name="Baruah I.K."/>
            <person name="Amoako-Attah I."/>
            <person name="Bukari Y."/>
            <person name="Meinhardt L.W."/>
            <person name="Bailey B.A."/>
            <person name="Cohen S.P."/>
        </authorList>
    </citation>
    <scope>NUCLEOTIDE SEQUENCE [LARGE SCALE GENOMIC DNA]</scope>
    <source>
        <strain evidence="2 3">MS-2</strain>
    </source>
</reference>
<comment type="caution">
    <text evidence="2">The sequence shown here is derived from an EMBL/GenBank/DDBJ whole genome shotgun (WGS) entry which is preliminary data.</text>
</comment>
<proteinExistence type="predicted"/>
<accession>A0ABR2Z967</accession>
<name>A0ABR2Z967_9AGAR</name>
<gene>
    <name evidence="2" type="ORF">AAF712_015573</name>
</gene>
<evidence type="ECO:0000313" key="2">
    <source>
        <dbReference type="EMBL" id="KAL0057769.1"/>
    </source>
</evidence>
<dbReference type="Proteomes" id="UP001437256">
    <property type="component" value="Unassembled WGS sequence"/>
</dbReference>
<feature type="region of interest" description="Disordered" evidence="1">
    <location>
        <begin position="88"/>
        <end position="109"/>
    </location>
</feature>